<accession>A0AAV4LJP2</accession>
<gene>
    <name evidence="2" type="ORF">DNHGIG_36160</name>
</gene>
<reference evidence="2" key="1">
    <citation type="journal article" date="2023" name="Int. J. Syst. Evol. Microbiol.">
        <title>Collibacillus ludicampi gen. nov., sp. nov., a new soil bacterium of the family Alicyclobacillaceae.</title>
        <authorList>
            <person name="Jojima T."/>
            <person name="Ioku Y."/>
            <person name="Fukuta Y."/>
            <person name="Shirasaka N."/>
            <person name="Matsumura Y."/>
            <person name="Mori M."/>
        </authorList>
    </citation>
    <scope>NUCLEOTIDE SEQUENCE</scope>
    <source>
        <strain evidence="2">TP075</strain>
    </source>
</reference>
<dbReference type="InterPro" id="IPR017850">
    <property type="entry name" value="Alkaline_phosphatase_core_sf"/>
</dbReference>
<sequence length="510" mass="54480">MKSKITAIGLASSILALSPIFATPSYALKETSINVNSDSQHHAVQRVLLISVDGLHASDLANYVKNHPHSNLAALSNHGITYTNASTSKPSDSFPGLLSLVTGGSPNSTGVFYDDSYDRKLLPPIASKAGDKPGTEVLYDESIDNDFSKLDGGGGMNPDALPRDPVTKKPVYPHNYLRVNTIFEVIKAAGKRTAWADKHLAYDLVNGPSGKGVDDLYTPEIAANGDATTSIASTEANDDLKVAALLNEIDGKDHKGTKSAPVPTIFGMNFQAVSVAQKLPGNGYTDGNGTFSNGLAEALTHTDESIGKITNELKKQHLFDSTLIIITAKHGQSPIDPAKLKITDKSLITEGVPSDLIAQVTADDVALIWLTDQSKIDSVVAAIKKNKEKANIKDVYSFSNSKSQWIFNNPLTDSRVPDIVVQPNEGVIYTKPGKKIAEHGGFSHDDTNVALLVSFAGIGKAQQNTAPVQTMQVAPTILKMLGLDPHALQAVQIEHTQILPGIQEVLEKKK</sequence>
<proteinExistence type="predicted"/>
<protein>
    <submittedName>
        <fullName evidence="2">Phosphodiesterase</fullName>
    </submittedName>
</protein>
<keyword evidence="1" id="KW-0732">Signal</keyword>
<dbReference type="Pfam" id="PF01663">
    <property type="entry name" value="Phosphodiest"/>
    <property type="match status" value="1"/>
</dbReference>
<dbReference type="SUPFAM" id="SSF53649">
    <property type="entry name" value="Alkaline phosphatase-like"/>
    <property type="match status" value="1"/>
</dbReference>
<evidence type="ECO:0000313" key="2">
    <source>
        <dbReference type="EMBL" id="GIM48067.1"/>
    </source>
</evidence>
<feature type="chain" id="PRO_5043427840" evidence="1">
    <location>
        <begin position="23"/>
        <end position="510"/>
    </location>
</feature>
<name>A0AAV4LJP2_9BACL</name>
<dbReference type="AlphaFoldDB" id="A0AAV4LJP2"/>
<dbReference type="Gene3D" id="3.40.720.10">
    <property type="entry name" value="Alkaline Phosphatase, subunit A"/>
    <property type="match status" value="1"/>
</dbReference>
<evidence type="ECO:0000313" key="3">
    <source>
        <dbReference type="Proteomes" id="UP001057291"/>
    </source>
</evidence>
<comment type="caution">
    <text evidence="2">The sequence shown here is derived from an EMBL/GenBank/DDBJ whole genome shotgun (WGS) entry which is preliminary data.</text>
</comment>
<dbReference type="Proteomes" id="UP001057291">
    <property type="component" value="Unassembled WGS sequence"/>
</dbReference>
<dbReference type="RefSeq" id="WP_282200978.1">
    <property type="nucleotide sequence ID" value="NZ_BOQE01000001.1"/>
</dbReference>
<organism evidence="2 3">
    <name type="scientific">Collibacillus ludicampi</name>
    <dbReference type="NCBI Taxonomy" id="2771369"/>
    <lineage>
        <taxon>Bacteria</taxon>
        <taxon>Bacillati</taxon>
        <taxon>Bacillota</taxon>
        <taxon>Bacilli</taxon>
        <taxon>Bacillales</taxon>
        <taxon>Alicyclobacillaceae</taxon>
        <taxon>Collibacillus</taxon>
    </lineage>
</organism>
<evidence type="ECO:0000256" key="1">
    <source>
        <dbReference type="SAM" id="SignalP"/>
    </source>
</evidence>
<dbReference type="EMBL" id="BOQE01000001">
    <property type="protein sequence ID" value="GIM48067.1"/>
    <property type="molecule type" value="Genomic_DNA"/>
</dbReference>
<dbReference type="PANTHER" id="PTHR10151">
    <property type="entry name" value="ECTONUCLEOTIDE PYROPHOSPHATASE/PHOSPHODIESTERASE"/>
    <property type="match status" value="1"/>
</dbReference>
<dbReference type="InterPro" id="IPR002591">
    <property type="entry name" value="Phosphodiest/P_Trfase"/>
</dbReference>
<feature type="signal peptide" evidence="1">
    <location>
        <begin position="1"/>
        <end position="22"/>
    </location>
</feature>
<keyword evidence="3" id="KW-1185">Reference proteome</keyword>
<dbReference type="PANTHER" id="PTHR10151:SF120">
    <property type="entry name" value="BIS(5'-ADENOSYL)-TRIPHOSPHATASE"/>
    <property type="match status" value="1"/>
</dbReference>
<dbReference type="GO" id="GO:0016787">
    <property type="term" value="F:hydrolase activity"/>
    <property type="evidence" value="ECO:0007669"/>
    <property type="project" value="UniProtKB-ARBA"/>
</dbReference>